<comment type="caution">
    <text evidence="2">The sequence shown here is derived from an EMBL/GenBank/DDBJ whole genome shotgun (WGS) entry which is preliminary data.</text>
</comment>
<feature type="domain" description="DUF7730" evidence="1">
    <location>
        <begin position="68"/>
        <end position="261"/>
    </location>
</feature>
<keyword evidence="3" id="KW-1185">Reference proteome</keyword>
<dbReference type="AlphaFoldDB" id="A0A8K0RJ29"/>
<name>A0A8K0RJ29_9PLEO</name>
<evidence type="ECO:0000313" key="3">
    <source>
        <dbReference type="Proteomes" id="UP000813461"/>
    </source>
</evidence>
<organism evidence="2 3">
    <name type="scientific">Paraphoma chrysanthemicola</name>
    <dbReference type="NCBI Taxonomy" id="798071"/>
    <lineage>
        <taxon>Eukaryota</taxon>
        <taxon>Fungi</taxon>
        <taxon>Dikarya</taxon>
        <taxon>Ascomycota</taxon>
        <taxon>Pezizomycotina</taxon>
        <taxon>Dothideomycetes</taxon>
        <taxon>Pleosporomycetidae</taxon>
        <taxon>Pleosporales</taxon>
        <taxon>Pleosporineae</taxon>
        <taxon>Phaeosphaeriaceae</taxon>
        <taxon>Paraphoma</taxon>
    </lineage>
</organism>
<proteinExistence type="predicted"/>
<evidence type="ECO:0000313" key="2">
    <source>
        <dbReference type="EMBL" id="KAH7095930.1"/>
    </source>
</evidence>
<dbReference type="OrthoDB" id="4757095at2759"/>
<reference evidence="2" key="1">
    <citation type="journal article" date="2021" name="Nat. Commun.">
        <title>Genetic determinants of endophytism in the Arabidopsis root mycobiome.</title>
        <authorList>
            <person name="Mesny F."/>
            <person name="Miyauchi S."/>
            <person name="Thiergart T."/>
            <person name="Pickel B."/>
            <person name="Atanasova L."/>
            <person name="Karlsson M."/>
            <person name="Huettel B."/>
            <person name="Barry K.W."/>
            <person name="Haridas S."/>
            <person name="Chen C."/>
            <person name="Bauer D."/>
            <person name="Andreopoulos W."/>
            <person name="Pangilinan J."/>
            <person name="LaButti K."/>
            <person name="Riley R."/>
            <person name="Lipzen A."/>
            <person name="Clum A."/>
            <person name="Drula E."/>
            <person name="Henrissat B."/>
            <person name="Kohler A."/>
            <person name="Grigoriev I.V."/>
            <person name="Martin F.M."/>
            <person name="Hacquard S."/>
        </authorList>
    </citation>
    <scope>NUCLEOTIDE SEQUENCE</scope>
    <source>
        <strain evidence="2">MPI-SDFR-AT-0120</strain>
    </source>
</reference>
<dbReference type="Pfam" id="PF24864">
    <property type="entry name" value="DUF7730"/>
    <property type="match status" value="1"/>
</dbReference>
<dbReference type="PANTHER" id="PTHR38790">
    <property type="entry name" value="2EXR DOMAIN-CONTAINING PROTEIN-RELATED"/>
    <property type="match status" value="1"/>
</dbReference>
<dbReference type="Proteomes" id="UP000813461">
    <property type="component" value="Unassembled WGS sequence"/>
</dbReference>
<dbReference type="EMBL" id="JAGMVJ010000001">
    <property type="protein sequence ID" value="KAH7095930.1"/>
    <property type="molecule type" value="Genomic_DNA"/>
</dbReference>
<dbReference type="InterPro" id="IPR056632">
    <property type="entry name" value="DUF7730"/>
</dbReference>
<sequence>MAIHLKARLVHLLNRVADDMIAKKMRRKRELRDKRRADATAAWHARLPPARSLDSTNALRIAGSEVSHQSESPFFSKLPLEIRRLVYAEVFTGNELLFQVINESKSAANTDETGKENISFELKCHAARGSLSFPISCKLAYTEALQYVYTCSTFRLTGLTEYWCLTRLVSSQYLDLIRDLHVQYAYTGTGFDRDLTLGTPPYNLRCWKETWDDIARLKGLVRVRIDMFRYELYVVPEDEELYFSSLDHLRRRVELEVNVSWQSGPAVWIWPFSLKRGMVMRKERHGNFSLEAE</sequence>
<evidence type="ECO:0000259" key="1">
    <source>
        <dbReference type="Pfam" id="PF24864"/>
    </source>
</evidence>
<protein>
    <recommendedName>
        <fullName evidence="1">DUF7730 domain-containing protein</fullName>
    </recommendedName>
</protein>
<accession>A0A8K0RJ29</accession>
<gene>
    <name evidence="2" type="ORF">FB567DRAFT_44032</name>
</gene>